<name>A0ABW3EFV6_9LACO</name>
<dbReference type="InterPro" id="IPR005915">
    <property type="entry name" value="Tandem_5TM"/>
</dbReference>
<gene>
    <name evidence="2" type="ORF">ACFQZ7_11065</name>
</gene>
<accession>A0ABW3EFV6</accession>
<reference evidence="3" key="1">
    <citation type="journal article" date="2019" name="Int. J. Syst. Evol. Microbiol.">
        <title>The Global Catalogue of Microorganisms (GCM) 10K type strain sequencing project: providing services to taxonomists for standard genome sequencing and annotation.</title>
        <authorList>
            <consortium name="The Broad Institute Genomics Platform"/>
            <consortium name="The Broad Institute Genome Sequencing Center for Infectious Disease"/>
            <person name="Wu L."/>
            <person name="Ma J."/>
        </authorList>
    </citation>
    <scope>NUCLEOTIDE SEQUENCE [LARGE SCALE GENOMIC DNA]</scope>
    <source>
        <strain evidence="3">CCM 8925</strain>
    </source>
</reference>
<evidence type="ECO:0000313" key="3">
    <source>
        <dbReference type="Proteomes" id="UP001597104"/>
    </source>
</evidence>
<organism evidence="2 3">
    <name type="scientific">Loigolactobacillus binensis</name>
    <dbReference type="NCBI Taxonomy" id="2559922"/>
    <lineage>
        <taxon>Bacteria</taxon>
        <taxon>Bacillati</taxon>
        <taxon>Bacillota</taxon>
        <taxon>Bacilli</taxon>
        <taxon>Lactobacillales</taxon>
        <taxon>Lactobacillaceae</taxon>
        <taxon>Loigolactobacillus</taxon>
    </lineage>
</organism>
<dbReference type="EMBL" id="JBHTIO010000050">
    <property type="protein sequence ID" value="MFD0898260.1"/>
    <property type="molecule type" value="Genomic_DNA"/>
</dbReference>
<dbReference type="NCBIfam" id="TIGR01218">
    <property type="entry name" value="Gpos_tandem_5TM"/>
    <property type="match status" value="1"/>
</dbReference>
<comment type="caution">
    <text evidence="2">The sequence shown here is derived from an EMBL/GenBank/DDBJ whole genome shotgun (WGS) entry which is preliminary data.</text>
</comment>
<evidence type="ECO:0000256" key="1">
    <source>
        <dbReference type="SAM" id="Phobius"/>
    </source>
</evidence>
<sequence>MKNSNRIAIISPKKSLNIYRYRIVYINNKIYLMDLFPNLINIFFPFMIWFAPQIVYEVRSEKNEDIKRKLKPIGKINTTKTMIPILILVGVLSQLTELTVNFFELNISNNLALILIIAGAILVGLFGIFNNHRQSNILNVDHSTCKKLKIKIIPKQWKNIFMVGVVYLAAVTIYPWFILLSMSFPNIFIILF</sequence>
<feature type="transmembrane region" description="Helical" evidence="1">
    <location>
        <begin position="159"/>
        <end position="178"/>
    </location>
</feature>
<feature type="transmembrane region" description="Helical" evidence="1">
    <location>
        <begin position="35"/>
        <end position="56"/>
    </location>
</feature>
<protein>
    <submittedName>
        <fullName evidence="2">DUF443 family protein</fullName>
    </submittedName>
</protein>
<keyword evidence="3" id="KW-1185">Reference proteome</keyword>
<proteinExistence type="predicted"/>
<feature type="transmembrane region" description="Helical" evidence="1">
    <location>
        <begin position="107"/>
        <end position="129"/>
    </location>
</feature>
<keyword evidence="1" id="KW-1133">Transmembrane helix</keyword>
<keyword evidence="1" id="KW-0812">Transmembrane</keyword>
<keyword evidence="1" id="KW-0472">Membrane</keyword>
<dbReference type="Proteomes" id="UP001597104">
    <property type="component" value="Unassembled WGS sequence"/>
</dbReference>
<evidence type="ECO:0000313" key="2">
    <source>
        <dbReference type="EMBL" id="MFD0898260.1"/>
    </source>
</evidence>
<dbReference type="Pfam" id="PF04276">
    <property type="entry name" value="DUF443"/>
    <property type="match status" value="1"/>
</dbReference>
<dbReference type="RefSeq" id="WP_137638866.1">
    <property type="nucleotide sequence ID" value="NZ_BJDN01000049.1"/>
</dbReference>